<evidence type="ECO:0000256" key="2">
    <source>
        <dbReference type="ARBA" id="ARBA00022801"/>
    </source>
</evidence>
<comment type="similarity">
    <text evidence="1">Belongs to the 'GDXG' lipolytic enzyme family.</text>
</comment>
<dbReference type="Pfam" id="PF07859">
    <property type="entry name" value="Abhydrolase_3"/>
    <property type="match status" value="2"/>
</dbReference>
<dbReference type="Proteomes" id="UP001190700">
    <property type="component" value="Unassembled WGS sequence"/>
</dbReference>
<keyword evidence="2" id="KW-0378">Hydrolase</keyword>
<evidence type="ECO:0000259" key="4">
    <source>
        <dbReference type="Pfam" id="PF07859"/>
    </source>
</evidence>
<dbReference type="Gene3D" id="3.40.50.1820">
    <property type="entry name" value="alpha/beta hydrolase"/>
    <property type="match status" value="2"/>
</dbReference>
<comment type="caution">
    <text evidence="5">The sequence shown here is derived from an EMBL/GenBank/DDBJ whole genome shotgun (WGS) entry which is preliminary data.</text>
</comment>
<dbReference type="InterPro" id="IPR002168">
    <property type="entry name" value="Lipase_GDXG_HIS_AS"/>
</dbReference>
<reference evidence="5 6" key="1">
    <citation type="journal article" date="2015" name="Genome Biol. Evol.">
        <title>Comparative Genomics of a Bacterivorous Green Alga Reveals Evolutionary Causalities and Consequences of Phago-Mixotrophic Mode of Nutrition.</title>
        <authorList>
            <person name="Burns J.A."/>
            <person name="Paasch A."/>
            <person name="Narechania A."/>
            <person name="Kim E."/>
        </authorList>
    </citation>
    <scope>NUCLEOTIDE SEQUENCE [LARGE SCALE GENOMIC DNA]</scope>
    <source>
        <strain evidence="5 6">PLY_AMNH</strain>
    </source>
</reference>
<feature type="domain" description="Alpha/beta hydrolase fold-3" evidence="4">
    <location>
        <begin position="383"/>
        <end position="440"/>
    </location>
</feature>
<feature type="compositionally biased region" description="Low complexity" evidence="3">
    <location>
        <begin position="319"/>
        <end position="342"/>
    </location>
</feature>
<sequence>MTIPFRVPLALAKVPLRRANAPKRPTWTMALEGVLMTARSIGKNMPRDLGIMRMFSDVGVPGPLLPKGVVRATEHIPTQCGTKIVLEYAWPQDPNVGLNPRMCSFTGKMDRSKDFRADPDWQRIKDTSAIVLYLHGGAYALCNRKTHRDLIFRIVLETGAMVASPEYRRVPDVPIATTVQDAVDAYLHLTGPLKIDPKRIVFMGDSAGGGLVAASLTVLRDQVLQGAQISGEGQEAAVPVELPAGGVLFSPWVDLREDLRPSAKWNAQYDFLPSDLVDVLRHMARGDDREEPLTAPLPPPEATALEASAEASPPIKLSPAAAPAAANDGESAADLVAAADCQAPEEESSSDARGAGSQGAADSGAGIHERPPKAEPLGVQDHAHLHSPILADLHGLPPLLIHVGQCEILHDQIIEFAEKCAASGVATEVVDWRDMVHVFQLLSQFHSTPLFALKQVGAFVRGLTSVTKPRSILLLELHRAEDLKSPSMFTSLFPYVQAQEIRDGAAEGSKCTAVGTGSSPVWENCGLENVIELDVTELQTCTVQLRIMNDSSFAAVTAQSTCIGTTKIMLREIGSAGVNVRLCLPVDTGGCLWCTVHFIRSDAEGAIPAGVTVSAENALASPALDENTSTSPSPLGTGVVNGSVPYCYLAPPTA</sequence>
<keyword evidence="6" id="KW-1185">Reference proteome</keyword>
<evidence type="ECO:0000256" key="1">
    <source>
        <dbReference type="ARBA" id="ARBA00010515"/>
    </source>
</evidence>
<dbReference type="PANTHER" id="PTHR48081:SF8">
    <property type="entry name" value="ALPHA_BETA HYDROLASE FOLD-3 DOMAIN-CONTAINING PROTEIN-RELATED"/>
    <property type="match status" value="1"/>
</dbReference>
<dbReference type="CDD" id="cd00030">
    <property type="entry name" value="C2"/>
    <property type="match status" value="1"/>
</dbReference>
<dbReference type="GO" id="GO:0016787">
    <property type="term" value="F:hydrolase activity"/>
    <property type="evidence" value="ECO:0007669"/>
    <property type="project" value="UniProtKB-KW"/>
</dbReference>
<name>A0AAE0EVS4_9CHLO</name>
<dbReference type="SUPFAM" id="SSF53474">
    <property type="entry name" value="alpha/beta-Hydrolases"/>
    <property type="match status" value="1"/>
</dbReference>
<dbReference type="InterPro" id="IPR013094">
    <property type="entry name" value="AB_hydrolase_3"/>
</dbReference>
<protein>
    <recommendedName>
        <fullName evidence="4">Alpha/beta hydrolase fold-3 domain-containing protein</fullName>
    </recommendedName>
</protein>
<evidence type="ECO:0000313" key="5">
    <source>
        <dbReference type="EMBL" id="KAK3240715.1"/>
    </source>
</evidence>
<dbReference type="InterPro" id="IPR035892">
    <property type="entry name" value="C2_domain_sf"/>
</dbReference>
<feature type="compositionally biased region" description="Low complexity" evidence="3">
    <location>
        <begin position="351"/>
        <end position="366"/>
    </location>
</feature>
<accession>A0AAE0EVS4</accession>
<dbReference type="PANTHER" id="PTHR48081">
    <property type="entry name" value="AB HYDROLASE SUPERFAMILY PROTEIN C4A8.06C"/>
    <property type="match status" value="1"/>
</dbReference>
<dbReference type="PROSITE" id="PS01173">
    <property type="entry name" value="LIPASE_GDXG_HIS"/>
    <property type="match status" value="1"/>
</dbReference>
<feature type="region of interest" description="Disordered" evidence="3">
    <location>
        <begin position="319"/>
        <end position="378"/>
    </location>
</feature>
<proteinExistence type="inferred from homology"/>
<dbReference type="SUPFAM" id="SSF49562">
    <property type="entry name" value="C2 domain (Calcium/lipid-binding domain, CaLB)"/>
    <property type="match status" value="1"/>
</dbReference>
<organism evidence="5 6">
    <name type="scientific">Cymbomonas tetramitiformis</name>
    <dbReference type="NCBI Taxonomy" id="36881"/>
    <lineage>
        <taxon>Eukaryota</taxon>
        <taxon>Viridiplantae</taxon>
        <taxon>Chlorophyta</taxon>
        <taxon>Pyramimonadophyceae</taxon>
        <taxon>Pyramimonadales</taxon>
        <taxon>Pyramimonadaceae</taxon>
        <taxon>Cymbomonas</taxon>
    </lineage>
</organism>
<feature type="domain" description="Alpha/beta hydrolase fold-3" evidence="4">
    <location>
        <begin position="131"/>
        <end position="298"/>
    </location>
</feature>
<evidence type="ECO:0000256" key="3">
    <source>
        <dbReference type="SAM" id="MobiDB-lite"/>
    </source>
</evidence>
<gene>
    <name evidence="5" type="ORF">CYMTET_49463</name>
</gene>
<dbReference type="AlphaFoldDB" id="A0AAE0EVS4"/>
<evidence type="ECO:0000313" key="6">
    <source>
        <dbReference type="Proteomes" id="UP001190700"/>
    </source>
</evidence>
<dbReference type="InterPro" id="IPR029058">
    <property type="entry name" value="AB_hydrolase_fold"/>
</dbReference>
<dbReference type="EMBL" id="LGRX02033569">
    <property type="protein sequence ID" value="KAK3240715.1"/>
    <property type="molecule type" value="Genomic_DNA"/>
</dbReference>
<dbReference type="InterPro" id="IPR050300">
    <property type="entry name" value="GDXG_lipolytic_enzyme"/>
</dbReference>